<keyword evidence="1" id="KW-0472">Membrane</keyword>
<dbReference type="OrthoDB" id="9775927at2"/>
<feature type="transmembrane region" description="Helical" evidence="1">
    <location>
        <begin position="222"/>
        <end position="249"/>
    </location>
</feature>
<dbReference type="RefSeq" id="WP_102950852.1">
    <property type="nucleotide sequence ID" value="NZ_CP024847.1"/>
</dbReference>
<protein>
    <submittedName>
        <fullName evidence="2">Uncharacterized protein</fullName>
    </submittedName>
</protein>
<organism evidence="2 3">
    <name type="scientific">Aquella oligotrophica</name>
    <dbReference type="NCBI Taxonomy" id="2067065"/>
    <lineage>
        <taxon>Bacteria</taxon>
        <taxon>Pseudomonadati</taxon>
        <taxon>Pseudomonadota</taxon>
        <taxon>Betaproteobacteria</taxon>
        <taxon>Neisseriales</taxon>
        <taxon>Neisseriaceae</taxon>
        <taxon>Aquella</taxon>
    </lineage>
</organism>
<evidence type="ECO:0000313" key="2">
    <source>
        <dbReference type="EMBL" id="AUR51553.1"/>
    </source>
</evidence>
<dbReference type="AlphaFoldDB" id="A0A2I7N512"/>
<keyword evidence="1" id="KW-0812">Transmembrane</keyword>
<dbReference type="KEGG" id="nba:CUN60_04365"/>
<gene>
    <name evidence="2" type="ORF">CUN60_04365</name>
</gene>
<reference evidence="3" key="1">
    <citation type="submission" date="2017-11" db="EMBL/GenBank/DDBJ databases">
        <authorList>
            <person name="Chan K.G."/>
            <person name="Lee L.S."/>
        </authorList>
    </citation>
    <scope>NUCLEOTIDE SEQUENCE [LARGE SCALE GENOMIC DNA]</scope>
    <source>
        <strain evidence="3">DSM 100970</strain>
    </source>
</reference>
<sequence>MKDFVWNNSQINTLLGAAKFIASVGDKYDLSERNIQCLQLSSYFLLSTEIDINEIPFANPIELAATLQDSEQKKAALEFLVLAMHYVEDYLDEKRILVEGYLRSLKLSDLLLKQLSQTFNQYQQLIEYNEFRKALKSTVGRTSSNDSDDRFMLNENSPGLSDKYQKLTLLAKNSLGYNLYKSYRKNKFPLPGERLLSNDKIVLIYDIVKLIAGYRYDIRGDLFTLAFIAGNLMSGSFIVAAIGIIEYYYQNPNAIKKVNKLERKKYWNAIRVGMNCSLDFTDNWEYEANFIKSLNDLRAECNLV</sequence>
<proteinExistence type="predicted"/>
<accession>A0A2I7N512</accession>
<evidence type="ECO:0000313" key="3">
    <source>
        <dbReference type="Proteomes" id="UP000236655"/>
    </source>
</evidence>
<name>A0A2I7N512_9NEIS</name>
<keyword evidence="1" id="KW-1133">Transmembrane helix</keyword>
<keyword evidence="3" id="KW-1185">Reference proteome</keyword>
<dbReference type="Proteomes" id="UP000236655">
    <property type="component" value="Chromosome"/>
</dbReference>
<dbReference type="EMBL" id="CP024847">
    <property type="protein sequence ID" value="AUR51553.1"/>
    <property type="molecule type" value="Genomic_DNA"/>
</dbReference>
<evidence type="ECO:0000256" key="1">
    <source>
        <dbReference type="SAM" id="Phobius"/>
    </source>
</evidence>